<keyword evidence="6" id="KW-0449">Lipoprotein</keyword>
<reference evidence="9 10" key="1">
    <citation type="submission" date="2022-05" db="EMBL/GenBank/DDBJ databases">
        <authorList>
            <consortium name="Genoscope - CEA"/>
            <person name="William W."/>
        </authorList>
    </citation>
    <scope>NUCLEOTIDE SEQUENCE [LARGE SCALE GENOMIC DNA]</scope>
</reference>
<name>A0ABN8RH20_9CNID</name>
<evidence type="ECO:0000313" key="9">
    <source>
        <dbReference type="EMBL" id="CAH3176736.1"/>
    </source>
</evidence>
<organism evidence="9 10">
    <name type="scientific">Porites lobata</name>
    <dbReference type="NCBI Taxonomy" id="104759"/>
    <lineage>
        <taxon>Eukaryota</taxon>
        <taxon>Metazoa</taxon>
        <taxon>Cnidaria</taxon>
        <taxon>Anthozoa</taxon>
        <taxon>Hexacorallia</taxon>
        <taxon>Scleractinia</taxon>
        <taxon>Fungiina</taxon>
        <taxon>Poritidae</taxon>
        <taxon>Porites</taxon>
    </lineage>
</organism>
<comment type="caution">
    <text evidence="9">The sequence shown here is derived from an EMBL/GenBank/DDBJ whole genome shotgun (WGS) entry which is preliminary data.</text>
</comment>
<dbReference type="Pfam" id="PF00036">
    <property type="entry name" value="EF-hand_1"/>
    <property type="match status" value="1"/>
</dbReference>
<evidence type="ECO:0000256" key="7">
    <source>
        <dbReference type="SAM" id="MobiDB-lite"/>
    </source>
</evidence>
<gene>
    <name evidence="9" type="ORF">PLOB_00018392</name>
</gene>
<dbReference type="InterPro" id="IPR018247">
    <property type="entry name" value="EF_Hand_1_Ca_BS"/>
</dbReference>
<evidence type="ECO:0000313" key="10">
    <source>
        <dbReference type="Proteomes" id="UP001159405"/>
    </source>
</evidence>
<dbReference type="PANTHER" id="PTHR23055">
    <property type="entry name" value="CALCIUM BINDING PROTEINS"/>
    <property type="match status" value="1"/>
</dbReference>
<evidence type="ECO:0000256" key="1">
    <source>
        <dbReference type="ARBA" id="ARBA00006049"/>
    </source>
</evidence>
<dbReference type="InterPro" id="IPR028846">
    <property type="entry name" value="Recoverin"/>
</dbReference>
<dbReference type="PROSITE" id="PS50222">
    <property type="entry name" value="EF_HAND_2"/>
    <property type="match status" value="3"/>
</dbReference>
<keyword evidence="10" id="KW-1185">Reference proteome</keyword>
<evidence type="ECO:0000259" key="8">
    <source>
        <dbReference type="PROSITE" id="PS50222"/>
    </source>
</evidence>
<keyword evidence="5" id="KW-0106">Calcium</keyword>
<keyword evidence="4" id="KW-0677">Repeat</keyword>
<feature type="domain" description="EF-hand" evidence="8">
    <location>
        <begin position="78"/>
        <end position="113"/>
    </location>
</feature>
<dbReference type="EMBL" id="CALNXK010000216">
    <property type="protein sequence ID" value="CAH3176736.1"/>
    <property type="molecule type" value="Genomic_DNA"/>
</dbReference>
<feature type="domain" description="EF-hand" evidence="8">
    <location>
        <begin position="162"/>
        <end position="197"/>
    </location>
</feature>
<protein>
    <recommendedName>
        <fullName evidence="8">EF-hand domain-containing protein</fullName>
    </recommendedName>
</protein>
<dbReference type="Pfam" id="PF13499">
    <property type="entry name" value="EF-hand_7"/>
    <property type="match status" value="1"/>
</dbReference>
<dbReference type="PRINTS" id="PR00450">
    <property type="entry name" value="RECOVERIN"/>
</dbReference>
<dbReference type="Gene3D" id="1.10.238.10">
    <property type="entry name" value="EF-hand"/>
    <property type="match status" value="1"/>
</dbReference>
<evidence type="ECO:0000256" key="6">
    <source>
        <dbReference type="ARBA" id="ARBA00023288"/>
    </source>
</evidence>
<comment type="similarity">
    <text evidence="1">Belongs to the recoverin family.</text>
</comment>
<dbReference type="Proteomes" id="UP001159405">
    <property type="component" value="Unassembled WGS sequence"/>
</dbReference>
<feature type="domain" description="EF-hand" evidence="8">
    <location>
        <begin position="114"/>
        <end position="149"/>
    </location>
</feature>
<evidence type="ECO:0000256" key="4">
    <source>
        <dbReference type="ARBA" id="ARBA00022737"/>
    </source>
</evidence>
<dbReference type="InterPro" id="IPR011992">
    <property type="entry name" value="EF-hand-dom_pair"/>
</dbReference>
<accession>A0ABN8RH20</accession>
<dbReference type="InterPro" id="IPR002048">
    <property type="entry name" value="EF_hand_dom"/>
</dbReference>
<proteinExistence type="inferred from homology"/>
<evidence type="ECO:0000256" key="5">
    <source>
        <dbReference type="ARBA" id="ARBA00022837"/>
    </source>
</evidence>
<evidence type="ECO:0000256" key="2">
    <source>
        <dbReference type="ARBA" id="ARBA00022707"/>
    </source>
</evidence>
<keyword evidence="2" id="KW-0519">Myristate</keyword>
<dbReference type="SUPFAM" id="SSF47473">
    <property type="entry name" value="EF-hand"/>
    <property type="match status" value="1"/>
</dbReference>
<sequence length="207" mass="23581">MGNEGSKKSASNSSSSSSSKRNKNKLTPEDIQELRLSTEFSEDELHKWHKAFREKCPNGKMSQKKFAEMYTNHYSTGDATIFAGHVFRTFDKNRDGTIDFHEFIQGLSIISRGSQEQKLRWAFEMYDSDGSGTVSRAEMLEIVRGIFRLAGDRINLPRDENTPEKFTHKLMAKLDRDNDGTITQNEFVRGVQCYPSLMRLLDPAGAK</sequence>
<dbReference type="PANTHER" id="PTHR23055:SF178">
    <property type="entry name" value="NEUROCALCIN HOMOLOG"/>
    <property type="match status" value="1"/>
</dbReference>
<feature type="compositionally biased region" description="Low complexity" evidence="7">
    <location>
        <begin position="8"/>
        <end position="19"/>
    </location>
</feature>
<keyword evidence="3" id="KW-0479">Metal-binding</keyword>
<evidence type="ECO:0000256" key="3">
    <source>
        <dbReference type="ARBA" id="ARBA00022723"/>
    </source>
</evidence>
<feature type="region of interest" description="Disordered" evidence="7">
    <location>
        <begin position="1"/>
        <end position="32"/>
    </location>
</feature>
<dbReference type="SMART" id="SM00054">
    <property type="entry name" value="EFh"/>
    <property type="match status" value="3"/>
</dbReference>
<dbReference type="CDD" id="cd00051">
    <property type="entry name" value="EFh"/>
    <property type="match status" value="2"/>
</dbReference>
<dbReference type="PROSITE" id="PS00018">
    <property type="entry name" value="EF_HAND_1"/>
    <property type="match status" value="3"/>
</dbReference>